<dbReference type="STRING" id="34475.A0A4Y9YJM0"/>
<name>A0A4Y9YJM0_9APHY</name>
<evidence type="ECO:0000256" key="7">
    <source>
        <dbReference type="ARBA" id="ARBA00022801"/>
    </source>
</evidence>
<evidence type="ECO:0000313" key="13">
    <source>
        <dbReference type="EMBL" id="TFY62575.1"/>
    </source>
</evidence>
<keyword evidence="10" id="KW-0865">Zymogen</keyword>
<protein>
    <recommendedName>
        <fullName evidence="4">tripeptidyl-peptidase II</fullName>
        <ecNumber evidence="4">3.4.14.10</ecNumber>
    </recommendedName>
</protein>
<accession>A0A4Y9YJM0</accession>
<dbReference type="EMBL" id="SEKV01000161">
    <property type="protein sequence ID" value="TFY62575.1"/>
    <property type="molecule type" value="Genomic_DNA"/>
</dbReference>
<dbReference type="PROSITE" id="PS51695">
    <property type="entry name" value="SEDOLISIN"/>
    <property type="match status" value="1"/>
</dbReference>
<evidence type="ECO:0000313" key="14">
    <source>
        <dbReference type="Proteomes" id="UP000298390"/>
    </source>
</evidence>
<evidence type="ECO:0000256" key="3">
    <source>
        <dbReference type="ARBA" id="ARBA00004239"/>
    </source>
</evidence>
<evidence type="ECO:0000256" key="11">
    <source>
        <dbReference type="PROSITE-ProRule" id="PRU01032"/>
    </source>
</evidence>
<feature type="binding site" evidence="11">
    <location>
        <position position="582"/>
    </location>
    <ligand>
        <name>Ca(2+)</name>
        <dbReference type="ChEBI" id="CHEBI:29108"/>
    </ligand>
</feature>
<dbReference type="InterPro" id="IPR050819">
    <property type="entry name" value="Tripeptidyl-peptidase_I"/>
</dbReference>
<comment type="caution">
    <text evidence="11">Lacks conserved residue(s) required for the propagation of feature annotation.</text>
</comment>
<keyword evidence="5" id="KW-0645">Protease</keyword>
<dbReference type="InterPro" id="IPR036852">
    <property type="entry name" value="Peptidase_S8/S53_dom_sf"/>
</dbReference>
<sequence length="603" mass="63702">MLMLCTINCMRATLSDVQRILSYKKSIAIAVLSSYPSRLDDARIEPPDWPAWDAIAVTHSGKAYAAGHAGAGIAREPSVGFTLVGPASPDTVLSLRISLVQNNYTGLIDALYDVSTPFSANYGAYLSKEQVGAYMAPAAESTSAVNTWLSENGLQARNISGAGDWLSVQIPVSTANDLLDANFSVFTHSATGKQTVRRLAYSIPLDFADHIDLIHPTVSEVHDSGSRTLENADTGPCNISLVTPTCLQWLYGIPATPATSHGNGLIVSGLVEDWPQEADLKAFLTEYRPDMDPATAWTLVSLDNGTDPQEAEDAGMKANLDVQYTMGIATDVPVTFITAGNDDNPTSDKFAEVILDTATYILGLPSPPQVITTSYGDDEDNVSEKLSNKLCSALAALGARGVSVIWISGDGGVSGLHWPEETCTTFIPTFPSGCPYLTSVGGTYLIPEQAVNFSSGGFSNYFARPAYQDAAVSQYLDYLGDTNAGLFNSTGRAYSDVAAYASHFAYINAGEETPGSGTSAAAPLFASVISLLNDELLAAGRSPLGFLNPWLYSTGISALNDITVGNNYACSDFTTGFNASAGWDPVTGLGTPNYPKLKAALGL</sequence>
<evidence type="ECO:0000256" key="4">
    <source>
        <dbReference type="ARBA" id="ARBA00012462"/>
    </source>
</evidence>
<comment type="function">
    <text evidence="2">Secreted tripeptidyl-peptidase which degrades proteins at acidic pHs and is involved in virulence.</text>
</comment>
<keyword evidence="8" id="KW-0720">Serine protease</keyword>
<comment type="subcellular location">
    <subcellularLocation>
        <location evidence="3">Secreted</location>
        <location evidence="3">Extracellular space</location>
    </subcellularLocation>
</comment>
<comment type="cofactor">
    <cofactor evidence="11">
        <name>Ca(2+)</name>
        <dbReference type="ChEBI" id="CHEBI:29108"/>
    </cofactor>
    <text evidence="11">Binds 1 Ca(2+) ion per subunit.</text>
</comment>
<dbReference type="SMART" id="SM00944">
    <property type="entry name" value="Pro-kuma_activ"/>
    <property type="match status" value="1"/>
</dbReference>
<dbReference type="InterPro" id="IPR015366">
    <property type="entry name" value="S53_propep"/>
</dbReference>
<dbReference type="GO" id="GO:0008240">
    <property type="term" value="F:tripeptidyl-peptidase activity"/>
    <property type="evidence" value="ECO:0007669"/>
    <property type="project" value="UniProtKB-EC"/>
</dbReference>
<dbReference type="EC" id="3.4.14.10" evidence="4"/>
<dbReference type="SUPFAM" id="SSF52743">
    <property type="entry name" value="Subtilisin-like"/>
    <property type="match status" value="1"/>
</dbReference>
<keyword evidence="6 11" id="KW-0479">Metal-binding</keyword>
<dbReference type="Proteomes" id="UP000298390">
    <property type="component" value="Unassembled WGS sequence"/>
</dbReference>
<dbReference type="InterPro" id="IPR000209">
    <property type="entry name" value="Peptidase_S8/S53_dom"/>
</dbReference>
<dbReference type="CDD" id="cd04056">
    <property type="entry name" value="Peptidases_S53"/>
    <property type="match status" value="1"/>
</dbReference>
<evidence type="ECO:0000256" key="1">
    <source>
        <dbReference type="ARBA" id="ARBA00001910"/>
    </source>
</evidence>
<dbReference type="PANTHER" id="PTHR14218:SF15">
    <property type="entry name" value="TRIPEPTIDYL-PEPTIDASE 1"/>
    <property type="match status" value="1"/>
</dbReference>
<evidence type="ECO:0000259" key="12">
    <source>
        <dbReference type="PROSITE" id="PS51695"/>
    </source>
</evidence>
<reference evidence="13 14" key="1">
    <citation type="submission" date="2019-01" db="EMBL/GenBank/DDBJ databases">
        <title>Genome sequencing of the rare red list fungi Fomitopsis rosea.</title>
        <authorList>
            <person name="Buettner E."/>
            <person name="Kellner H."/>
        </authorList>
    </citation>
    <scope>NUCLEOTIDE SEQUENCE [LARGE SCALE GENOMIC DNA]</scope>
    <source>
        <strain evidence="13 14">DSM 105464</strain>
    </source>
</reference>
<dbReference type="GO" id="GO:0046872">
    <property type="term" value="F:metal ion binding"/>
    <property type="evidence" value="ECO:0007669"/>
    <property type="project" value="UniProtKB-UniRule"/>
</dbReference>
<dbReference type="Gene3D" id="3.40.50.200">
    <property type="entry name" value="Peptidase S8/S53 domain"/>
    <property type="match status" value="1"/>
</dbReference>
<evidence type="ECO:0000256" key="8">
    <source>
        <dbReference type="ARBA" id="ARBA00022825"/>
    </source>
</evidence>
<comment type="catalytic activity">
    <reaction evidence="1">
        <text>Release of an N-terminal tripeptide from a polypeptide.</text>
        <dbReference type="EC" id="3.4.14.10"/>
    </reaction>
</comment>
<dbReference type="PANTHER" id="PTHR14218">
    <property type="entry name" value="PROTEASE S8 TRIPEPTIDYL PEPTIDASE I CLN2"/>
    <property type="match status" value="1"/>
</dbReference>
<dbReference type="CDD" id="cd11377">
    <property type="entry name" value="Pro-peptidase_S53"/>
    <property type="match status" value="1"/>
</dbReference>
<evidence type="ECO:0000256" key="9">
    <source>
        <dbReference type="ARBA" id="ARBA00022837"/>
    </source>
</evidence>
<dbReference type="Pfam" id="PF00082">
    <property type="entry name" value="Peptidase_S8"/>
    <property type="match status" value="1"/>
</dbReference>
<dbReference type="InterPro" id="IPR030400">
    <property type="entry name" value="Sedolisin_dom"/>
</dbReference>
<evidence type="ECO:0000256" key="2">
    <source>
        <dbReference type="ARBA" id="ARBA00002451"/>
    </source>
</evidence>
<feature type="domain" description="Peptidase S53" evidence="12">
    <location>
        <begin position="241"/>
        <end position="603"/>
    </location>
</feature>
<comment type="caution">
    <text evidence="13">The sequence shown here is derived from an EMBL/GenBank/DDBJ whole genome shotgun (WGS) entry which is preliminary data.</text>
</comment>
<gene>
    <name evidence="13" type="ORF">EVJ58_g3789</name>
</gene>
<feature type="binding site" evidence="11">
    <location>
        <position position="561"/>
    </location>
    <ligand>
        <name>Ca(2+)</name>
        <dbReference type="ChEBI" id="CHEBI:29108"/>
    </ligand>
</feature>
<keyword evidence="9 11" id="KW-0106">Calcium</keyword>
<dbReference type="SUPFAM" id="SSF54897">
    <property type="entry name" value="Protease propeptides/inhibitors"/>
    <property type="match status" value="1"/>
</dbReference>
<dbReference type="AlphaFoldDB" id="A0A4Y9YJM0"/>
<dbReference type="GO" id="GO:0004252">
    <property type="term" value="F:serine-type endopeptidase activity"/>
    <property type="evidence" value="ECO:0007669"/>
    <property type="project" value="InterPro"/>
</dbReference>
<evidence type="ECO:0000256" key="10">
    <source>
        <dbReference type="ARBA" id="ARBA00023145"/>
    </source>
</evidence>
<proteinExistence type="predicted"/>
<feature type="binding site" evidence="11">
    <location>
        <position position="562"/>
    </location>
    <ligand>
        <name>Ca(2+)</name>
        <dbReference type="ChEBI" id="CHEBI:29108"/>
    </ligand>
</feature>
<keyword evidence="7" id="KW-0378">Hydrolase</keyword>
<organism evidence="13 14">
    <name type="scientific">Rhodofomes roseus</name>
    <dbReference type="NCBI Taxonomy" id="34475"/>
    <lineage>
        <taxon>Eukaryota</taxon>
        <taxon>Fungi</taxon>
        <taxon>Dikarya</taxon>
        <taxon>Basidiomycota</taxon>
        <taxon>Agaricomycotina</taxon>
        <taxon>Agaricomycetes</taxon>
        <taxon>Polyporales</taxon>
        <taxon>Rhodofomes</taxon>
    </lineage>
</organism>
<feature type="binding site" evidence="11">
    <location>
        <position position="584"/>
    </location>
    <ligand>
        <name>Ca(2+)</name>
        <dbReference type="ChEBI" id="CHEBI:29108"/>
    </ligand>
</feature>
<evidence type="ECO:0000256" key="5">
    <source>
        <dbReference type="ARBA" id="ARBA00022670"/>
    </source>
</evidence>
<dbReference type="GO" id="GO:0005576">
    <property type="term" value="C:extracellular region"/>
    <property type="evidence" value="ECO:0007669"/>
    <property type="project" value="UniProtKB-SubCell"/>
</dbReference>
<evidence type="ECO:0000256" key="6">
    <source>
        <dbReference type="ARBA" id="ARBA00022723"/>
    </source>
</evidence>
<dbReference type="GO" id="GO:0006508">
    <property type="term" value="P:proteolysis"/>
    <property type="evidence" value="ECO:0007669"/>
    <property type="project" value="UniProtKB-KW"/>
</dbReference>
<dbReference type="Pfam" id="PF09286">
    <property type="entry name" value="Pro-kuma_activ"/>
    <property type="match status" value="1"/>
</dbReference>